<dbReference type="GO" id="GO:0016616">
    <property type="term" value="F:oxidoreductase activity, acting on the CH-OH group of donors, NAD or NADP as acceptor"/>
    <property type="evidence" value="ECO:0007669"/>
    <property type="project" value="InterPro"/>
</dbReference>
<keyword evidence="8" id="KW-1185">Reference proteome</keyword>
<dbReference type="FunFam" id="3.40.50.720:FF:000022">
    <property type="entry name" value="Cinnamyl alcohol dehydrogenase"/>
    <property type="match status" value="1"/>
</dbReference>
<dbReference type="Pfam" id="PF08240">
    <property type="entry name" value="ADH_N"/>
    <property type="match status" value="1"/>
</dbReference>
<reference evidence="7 8" key="1">
    <citation type="journal article" date="2018" name="MBio">
        <title>Comparative Genomics Reveals the Core Gene Toolbox for the Fungus-Insect Symbiosis.</title>
        <authorList>
            <person name="Wang Y."/>
            <person name="Stata M."/>
            <person name="Wang W."/>
            <person name="Stajich J.E."/>
            <person name="White M.M."/>
            <person name="Moncalvo J.M."/>
        </authorList>
    </citation>
    <scope>NUCLEOTIDE SEQUENCE [LARGE SCALE GENOMIC DNA]</scope>
    <source>
        <strain evidence="7 8">AUS-126-30</strain>
    </source>
</reference>
<dbReference type="InterPro" id="IPR029752">
    <property type="entry name" value="D-isomer_DH_CS1"/>
</dbReference>
<evidence type="ECO:0000313" key="7">
    <source>
        <dbReference type="EMBL" id="PVZ99584.1"/>
    </source>
</evidence>
<dbReference type="InterPro" id="IPR036291">
    <property type="entry name" value="NAD(P)-bd_dom_sf"/>
</dbReference>
<name>A0A2U1J3G1_SMIAN</name>
<evidence type="ECO:0000256" key="4">
    <source>
        <dbReference type="ARBA" id="ARBA00023002"/>
    </source>
</evidence>
<evidence type="ECO:0000256" key="5">
    <source>
        <dbReference type="RuleBase" id="RU361277"/>
    </source>
</evidence>
<gene>
    <name evidence="7" type="ORF">BB558_004383</name>
</gene>
<dbReference type="SUPFAM" id="SSF51735">
    <property type="entry name" value="NAD(P)-binding Rossmann-fold domains"/>
    <property type="match status" value="1"/>
</dbReference>
<dbReference type="EMBL" id="MBFU01000426">
    <property type="protein sequence ID" value="PVZ99584.1"/>
    <property type="molecule type" value="Genomic_DNA"/>
</dbReference>
<evidence type="ECO:0000313" key="8">
    <source>
        <dbReference type="Proteomes" id="UP000245591"/>
    </source>
</evidence>
<sequence length="360" mass="39279">MGSEKDTPINAWACMARGQHLEKWSYVPRPLGDNDVEIKIDYCGICGSDIHTIDNDWKGTKYPVVVGHEIIGKVVSKGKDVRNLDIGDLVGVGAVSYGCMECETCKRDMDPHCRHSIGTYNRVYPDGKMSYGGYSDAIRLSSTHAIKIPSVISPAEAAPLMCAGTTVFTPMLTLKLKRGDRVGVVGVGGLGHLAVQFANALECIVTAFSTSDKKKEECVKLGAKNFVNTKDKKQMNSARQSVDYLFITSNDDAKDYGKFFKLVDFGGRICVLSAPEDDLKLNVGVMLSSEVYMGGSMVGGVNYIKKMLNFAAEHNIRPLVEVLPMSECNKGIEKVRTGNVRYRVVLENKTPGQSSGKSKL</sequence>
<proteinExistence type="inferred from homology"/>
<evidence type="ECO:0000256" key="3">
    <source>
        <dbReference type="ARBA" id="ARBA00022833"/>
    </source>
</evidence>
<dbReference type="SMART" id="SM00829">
    <property type="entry name" value="PKS_ER"/>
    <property type="match status" value="1"/>
</dbReference>
<comment type="similarity">
    <text evidence="5">Belongs to the zinc-containing alcohol dehydrogenase family.</text>
</comment>
<evidence type="ECO:0000256" key="1">
    <source>
        <dbReference type="ARBA" id="ARBA00001947"/>
    </source>
</evidence>
<dbReference type="PROSITE" id="PS00065">
    <property type="entry name" value="D_2_HYDROXYACID_DH_1"/>
    <property type="match status" value="1"/>
</dbReference>
<evidence type="ECO:0000259" key="6">
    <source>
        <dbReference type="SMART" id="SM00829"/>
    </source>
</evidence>
<keyword evidence="2 5" id="KW-0479">Metal-binding</keyword>
<dbReference type="Proteomes" id="UP000245591">
    <property type="component" value="Unassembled WGS sequence"/>
</dbReference>
<dbReference type="PANTHER" id="PTHR42683">
    <property type="entry name" value="ALDEHYDE REDUCTASE"/>
    <property type="match status" value="1"/>
</dbReference>
<dbReference type="AlphaFoldDB" id="A0A2U1J3G1"/>
<organism evidence="7 8">
    <name type="scientific">Smittium angustum</name>
    <dbReference type="NCBI Taxonomy" id="133377"/>
    <lineage>
        <taxon>Eukaryota</taxon>
        <taxon>Fungi</taxon>
        <taxon>Fungi incertae sedis</taxon>
        <taxon>Zoopagomycota</taxon>
        <taxon>Kickxellomycotina</taxon>
        <taxon>Harpellomycetes</taxon>
        <taxon>Harpellales</taxon>
        <taxon>Legeriomycetaceae</taxon>
        <taxon>Smittium</taxon>
    </lineage>
</organism>
<dbReference type="InterPro" id="IPR011032">
    <property type="entry name" value="GroES-like_sf"/>
</dbReference>
<feature type="domain" description="Enoyl reductase (ER)" evidence="6">
    <location>
        <begin position="18"/>
        <end position="346"/>
    </location>
</feature>
<accession>A0A2U1J3G1</accession>
<evidence type="ECO:0000256" key="2">
    <source>
        <dbReference type="ARBA" id="ARBA00022723"/>
    </source>
</evidence>
<dbReference type="InterPro" id="IPR013149">
    <property type="entry name" value="ADH-like_C"/>
</dbReference>
<dbReference type="SUPFAM" id="SSF50129">
    <property type="entry name" value="GroES-like"/>
    <property type="match status" value="1"/>
</dbReference>
<keyword evidence="4" id="KW-0560">Oxidoreductase</keyword>
<keyword evidence="3 5" id="KW-0862">Zinc</keyword>
<dbReference type="InterPro" id="IPR020843">
    <property type="entry name" value="ER"/>
</dbReference>
<comment type="cofactor">
    <cofactor evidence="1 5">
        <name>Zn(2+)</name>
        <dbReference type="ChEBI" id="CHEBI:29105"/>
    </cofactor>
</comment>
<dbReference type="PROSITE" id="PS00059">
    <property type="entry name" value="ADH_ZINC"/>
    <property type="match status" value="1"/>
</dbReference>
<dbReference type="GO" id="GO:0008270">
    <property type="term" value="F:zinc ion binding"/>
    <property type="evidence" value="ECO:0007669"/>
    <property type="project" value="InterPro"/>
</dbReference>
<dbReference type="Gene3D" id="3.40.50.720">
    <property type="entry name" value="NAD(P)-binding Rossmann-like Domain"/>
    <property type="match status" value="1"/>
</dbReference>
<dbReference type="CDD" id="cd05283">
    <property type="entry name" value="CAD1"/>
    <property type="match status" value="1"/>
</dbReference>
<dbReference type="InterPro" id="IPR013154">
    <property type="entry name" value="ADH-like_N"/>
</dbReference>
<comment type="caution">
    <text evidence="7">The sequence shown here is derived from an EMBL/GenBank/DDBJ whole genome shotgun (WGS) entry which is preliminary data.</text>
</comment>
<dbReference type="InterPro" id="IPR002328">
    <property type="entry name" value="ADH_Zn_CS"/>
</dbReference>
<dbReference type="Gene3D" id="3.90.180.10">
    <property type="entry name" value="Medium-chain alcohol dehydrogenases, catalytic domain"/>
    <property type="match status" value="1"/>
</dbReference>
<dbReference type="InterPro" id="IPR047109">
    <property type="entry name" value="CAD-like"/>
</dbReference>
<protein>
    <recommendedName>
        <fullName evidence="6">Enoyl reductase (ER) domain-containing protein</fullName>
    </recommendedName>
</protein>
<dbReference type="Pfam" id="PF00107">
    <property type="entry name" value="ADH_zinc_N"/>
    <property type="match status" value="1"/>
</dbReference>